<protein>
    <submittedName>
        <fullName evidence="1">Uncharacterized protein</fullName>
    </submittedName>
</protein>
<dbReference type="EMBL" id="BK032797">
    <property type="protein sequence ID" value="DAF60785.1"/>
    <property type="molecule type" value="Genomic_DNA"/>
</dbReference>
<accession>A0A8S5TBY2</accession>
<name>A0A8S5TBY2_9CAUD</name>
<organism evidence="1">
    <name type="scientific">Siphoviridae sp. ctNZc11</name>
    <dbReference type="NCBI Taxonomy" id="2827858"/>
    <lineage>
        <taxon>Viruses</taxon>
        <taxon>Duplodnaviria</taxon>
        <taxon>Heunggongvirae</taxon>
        <taxon>Uroviricota</taxon>
        <taxon>Caudoviricetes</taxon>
    </lineage>
</organism>
<sequence>MVHMGLERKYKCNIIYRLYCAPIPSKKGVKMQKSKVLID</sequence>
<proteinExistence type="predicted"/>
<evidence type="ECO:0000313" key="1">
    <source>
        <dbReference type="EMBL" id="DAF60785.1"/>
    </source>
</evidence>
<reference evidence="1" key="1">
    <citation type="journal article" date="2021" name="Proc. Natl. Acad. Sci. U.S.A.">
        <title>A Catalog of Tens of Thousands of Viruses from Human Metagenomes Reveals Hidden Associations with Chronic Diseases.</title>
        <authorList>
            <person name="Tisza M.J."/>
            <person name="Buck C.B."/>
        </authorList>
    </citation>
    <scope>NUCLEOTIDE SEQUENCE</scope>
    <source>
        <strain evidence="1">CtNZc11</strain>
    </source>
</reference>